<keyword evidence="7" id="KW-0472">Membrane</keyword>
<evidence type="ECO:0000256" key="6">
    <source>
        <dbReference type="RuleBase" id="RU003968"/>
    </source>
</evidence>
<feature type="transmembrane region" description="Helical" evidence="7">
    <location>
        <begin position="7"/>
        <end position="24"/>
    </location>
</feature>
<comment type="caution">
    <text evidence="10">The sequence shown here is derived from an EMBL/GenBank/DDBJ whole genome shotgun (WGS) entry which is preliminary data.</text>
</comment>
<sequence>MYYKPLVYLLFFSTPWMIWFFGAANYYSDYISSTYFSDHEEQNVVYDFIVVGSGAAGAVVAHRLSTSKNIKVLLIEAGGDPSFLNSVPGISADLIGYPETDWMHMTVPQKHACWAMKNNQSMWNAGKVLGGSTQLNMMFYLRGHPADYDNWANLTGDVRWSYENVLPFFKKSIKSYNGEFSDNKKHYSESDYGFLNIEQRRWLSLYEEFKESGEQNGFPTIDANGGSQRTGFAKIEATQKNGERFGTYSAIILQLENKPNVKILRYSRAMKVKLDKNLRAEGVWYMQHGVKKFARAKKEVILSAGSVNSPQILMMSGIGPKSHLESVGIKTKLNLPVGENLHDHIMTILAPFLINQPKSFLAERDFSPAVIYDYSVNGKGPLTVPNALHSQLFYSSASVRKSGVDWPDIQGFFAPAGTQDVLAKSISRGQNIREEVLYPLLEPHFGRDSFVILVGLVRPKSRGNVRLQDKNPLSRPLIDPHYLEHPDDVAALVDGVKKIVDVFESSEPFKKLETRLPKQHTKGCEQYEIRSYAYWACHIRHFTLTIWHPVGTCRMGRVDDKMSVVDTRLRVLGAKGLRVIDASIMPTIVNANTAAPSMMIGEAGSDAVREYWSQQFHVSNLWDYTFSLKPQAKCYYSQLV</sequence>
<evidence type="ECO:0000256" key="2">
    <source>
        <dbReference type="ARBA" id="ARBA00010790"/>
    </source>
</evidence>
<keyword evidence="11" id="KW-1185">Reference proteome</keyword>
<evidence type="ECO:0000313" key="10">
    <source>
        <dbReference type="EMBL" id="OXA60166.1"/>
    </source>
</evidence>
<dbReference type="InterPro" id="IPR012132">
    <property type="entry name" value="GMC_OxRdtase"/>
</dbReference>
<gene>
    <name evidence="10" type="ORF">Fcan01_06036</name>
</gene>
<protein>
    <submittedName>
        <fullName evidence="10">Glucose dehydrogenase [FAD, quinone]</fullName>
    </submittedName>
</protein>
<feature type="domain" description="Glucose-methanol-choline oxidoreductase N-terminal" evidence="9">
    <location>
        <begin position="305"/>
        <end position="319"/>
    </location>
</feature>
<dbReference type="InterPro" id="IPR007867">
    <property type="entry name" value="GMC_OxRtase_C"/>
</dbReference>
<reference evidence="10 11" key="1">
    <citation type="submission" date="2015-12" db="EMBL/GenBank/DDBJ databases">
        <title>The genome of Folsomia candida.</title>
        <authorList>
            <person name="Faddeeva A."/>
            <person name="Derks M.F."/>
            <person name="Anvar Y."/>
            <person name="Smit S."/>
            <person name="Van Straalen N."/>
            <person name="Roelofs D."/>
        </authorList>
    </citation>
    <scope>NUCLEOTIDE SEQUENCE [LARGE SCALE GENOMIC DNA]</scope>
    <source>
        <strain evidence="10 11">VU population</strain>
        <tissue evidence="10">Whole body</tissue>
    </source>
</reference>
<dbReference type="Pfam" id="PF00732">
    <property type="entry name" value="GMC_oxred_N"/>
    <property type="match status" value="1"/>
</dbReference>
<keyword evidence="3 6" id="KW-0285">Flavoprotein</keyword>
<dbReference type="PROSITE" id="PS00623">
    <property type="entry name" value="GMC_OXRED_1"/>
    <property type="match status" value="1"/>
</dbReference>
<feature type="binding site" evidence="5">
    <location>
        <begin position="547"/>
        <end position="548"/>
    </location>
    <ligand>
        <name>FAD</name>
        <dbReference type="ChEBI" id="CHEBI:57692"/>
    </ligand>
</feature>
<keyword evidence="4 5" id="KW-0274">FAD</keyword>
<evidence type="ECO:0000256" key="1">
    <source>
        <dbReference type="ARBA" id="ARBA00001974"/>
    </source>
</evidence>
<dbReference type="PROSITE" id="PS00624">
    <property type="entry name" value="GMC_OXRED_2"/>
    <property type="match status" value="1"/>
</dbReference>
<dbReference type="OMA" id="RFPWQPQ"/>
<accession>A0A226EU68</accession>
<dbReference type="InterPro" id="IPR036188">
    <property type="entry name" value="FAD/NAD-bd_sf"/>
</dbReference>
<feature type="binding site" evidence="5">
    <location>
        <position position="128"/>
    </location>
    <ligand>
        <name>FAD</name>
        <dbReference type="ChEBI" id="CHEBI:57692"/>
    </ligand>
</feature>
<evidence type="ECO:0000259" key="8">
    <source>
        <dbReference type="PROSITE" id="PS00623"/>
    </source>
</evidence>
<evidence type="ECO:0000256" key="7">
    <source>
        <dbReference type="SAM" id="Phobius"/>
    </source>
</evidence>
<dbReference type="PIRSF" id="PIRSF000137">
    <property type="entry name" value="Alcohol_oxidase"/>
    <property type="match status" value="1"/>
</dbReference>
<evidence type="ECO:0000256" key="3">
    <source>
        <dbReference type="ARBA" id="ARBA00022630"/>
    </source>
</evidence>
<comment type="cofactor">
    <cofactor evidence="1 5">
        <name>FAD</name>
        <dbReference type="ChEBI" id="CHEBI:57692"/>
    </cofactor>
</comment>
<dbReference type="Proteomes" id="UP000198287">
    <property type="component" value="Unassembled WGS sequence"/>
</dbReference>
<evidence type="ECO:0000256" key="4">
    <source>
        <dbReference type="ARBA" id="ARBA00022827"/>
    </source>
</evidence>
<dbReference type="SUPFAM" id="SSF51905">
    <property type="entry name" value="FAD/NAD(P)-binding domain"/>
    <property type="match status" value="1"/>
</dbReference>
<name>A0A226EU68_FOLCA</name>
<dbReference type="OrthoDB" id="269227at2759"/>
<keyword evidence="7" id="KW-0812">Transmembrane</keyword>
<evidence type="ECO:0000313" key="11">
    <source>
        <dbReference type="Proteomes" id="UP000198287"/>
    </source>
</evidence>
<dbReference type="GO" id="GO:0050660">
    <property type="term" value="F:flavin adenine dinucleotide binding"/>
    <property type="evidence" value="ECO:0007669"/>
    <property type="project" value="InterPro"/>
</dbReference>
<dbReference type="Gene3D" id="3.30.560.10">
    <property type="entry name" value="Glucose Oxidase, domain 3"/>
    <property type="match status" value="1"/>
</dbReference>
<dbReference type="InterPro" id="IPR000172">
    <property type="entry name" value="GMC_OxRdtase_N"/>
</dbReference>
<dbReference type="AlphaFoldDB" id="A0A226EU68"/>
<evidence type="ECO:0000256" key="5">
    <source>
        <dbReference type="PIRSR" id="PIRSR000137-2"/>
    </source>
</evidence>
<dbReference type="Pfam" id="PF05199">
    <property type="entry name" value="GMC_oxred_C"/>
    <property type="match status" value="1"/>
</dbReference>
<dbReference type="Gene3D" id="3.50.50.60">
    <property type="entry name" value="FAD/NAD(P)-binding domain"/>
    <property type="match status" value="1"/>
</dbReference>
<organism evidence="10 11">
    <name type="scientific">Folsomia candida</name>
    <name type="common">Springtail</name>
    <dbReference type="NCBI Taxonomy" id="158441"/>
    <lineage>
        <taxon>Eukaryota</taxon>
        <taxon>Metazoa</taxon>
        <taxon>Ecdysozoa</taxon>
        <taxon>Arthropoda</taxon>
        <taxon>Hexapoda</taxon>
        <taxon>Collembola</taxon>
        <taxon>Entomobryomorpha</taxon>
        <taxon>Isotomoidea</taxon>
        <taxon>Isotomidae</taxon>
        <taxon>Proisotominae</taxon>
        <taxon>Folsomia</taxon>
    </lineage>
</organism>
<keyword evidence="7" id="KW-1133">Transmembrane helix</keyword>
<dbReference type="EMBL" id="LNIX01000002">
    <property type="protein sequence ID" value="OXA60166.1"/>
    <property type="molecule type" value="Genomic_DNA"/>
</dbReference>
<dbReference type="PANTHER" id="PTHR11552:SF147">
    <property type="entry name" value="CHOLINE DEHYDROGENASE, MITOCHONDRIAL"/>
    <property type="match status" value="1"/>
</dbReference>
<dbReference type="GO" id="GO:0016614">
    <property type="term" value="F:oxidoreductase activity, acting on CH-OH group of donors"/>
    <property type="evidence" value="ECO:0007669"/>
    <property type="project" value="InterPro"/>
</dbReference>
<dbReference type="SUPFAM" id="SSF54373">
    <property type="entry name" value="FAD-linked reductases, C-terminal domain"/>
    <property type="match status" value="1"/>
</dbReference>
<evidence type="ECO:0000259" key="9">
    <source>
        <dbReference type="PROSITE" id="PS00624"/>
    </source>
</evidence>
<feature type="domain" description="Glucose-methanol-choline oxidoreductase N-terminal" evidence="8">
    <location>
        <begin position="126"/>
        <end position="149"/>
    </location>
</feature>
<proteinExistence type="inferred from homology"/>
<comment type="similarity">
    <text evidence="2 6">Belongs to the GMC oxidoreductase family.</text>
</comment>
<dbReference type="PANTHER" id="PTHR11552">
    <property type="entry name" value="GLUCOSE-METHANOL-CHOLINE GMC OXIDOREDUCTASE"/>
    <property type="match status" value="1"/>
</dbReference>